<feature type="region of interest" description="Disordered" evidence="1">
    <location>
        <begin position="133"/>
        <end position="164"/>
    </location>
</feature>
<sequence>MADPFVVDIKDVPCWDGSTDPYSCARFSMVVTVIDEMDGLDTFIKSSLDSFLSISFAPKMMQQLPDDSHVIGLKYIAFDETLGPNILSESNNDVSYKPLSPLAIMGIFAGLCLVFLGIPGMYLSMRNKLRRKRSKTQSKGSFQGEDDDAIRLPRSPQSTEVQDGHEVVRLSAINDYKQRRPQRTKLDAEENNSEESHNGGVAFLGIGLIIE</sequence>
<keyword evidence="2" id="KW-0472">Membrane</keyword>
<feature type="transmembrane region" description="Helical" evidence="2">
    <location>
        <begin position="102"/>
        <end position="125"/>
    </location>
</feature>
<name>A0A7S1FWW1_9STRA</name>
<dbReference type="EMBL" id="HBFR01026797">
    <property type="protein sequence ID" value="CAD8892112.1"/>
    <property type="molecule type" value="Transcribed_RNA"/>
</dbReference>
<evidence type="ECO:0000256" key="2">
    <source>
        <dbReference type="SAM" id="Phobius"/>
    </source>
</evidence>
<dbReference type="AlphaFoldDB" id="A0A7S1FWW1"/>
<keyword evidence="2" id="KW-0812">Transmembrane</keyword>
<accession>A0A7S1FWW1</accession>
<evidence type="ECO:0000313" key="3">
    <source>
        <dbReference type="EMBL" id="CAD8892112.1"/>
    </source>
</evidence>
<evidence type="ECO:0000256" key="1">
    <source>
        <dbReference type="SAM" id="MobiDB-lite"/>
    </source>
</evidence>
<organism evidence="3">
    <name type="scientific">Corethron hystrix</name>
    <dbReference type="NCBI Taxonomy" id="216773"/>
    <lineage>
        <taxon>Eukaryota</taxon>
        <taxon>Sar</taxon>
        <taxon>Stramenopiles</taxon>
        <taxon>Ochrophyta</taxon>
        <taxon>Bacillariophyta</taxon>
        <taxon>Coscinodiscophyceae</taxon>
        <taxon>Corethrophycidae</taxon>
        <taxon>Corethrales</taxon>
        <taxon>Corethraceae</taxon>
        <taxon>Corethron</taxon>
    </lineage>
</organism>
<keyword evidence="2" id="KW-1133">Transmembrane helix</keyword>
<reference evidence="3" key="1">
    <citation type="submission" date="2021-01" db="EMBL/GenBank/DDBJ databases">
        <authorList>
            <person name="Corre E."/>
            <person name="Pelletier E."/>
            <person name="Niang G."/>
            <person name="Scheremetjew M."/>
            <person name="Finn R."/>
            <person name="Kale V."/>
            <person name="Holt S."/>
            <person name="Cochrane G."/>
            <person name="Meng A."/>
            <person name="Brown T."/>
            <person name="Cohen L."/>
        </authorList>
    </citation>
    <scope>NUCLEOTIDE SEQUENCE</scope>
    <source>
        <strain evidence="3">308</strain>
    </source>
</reference>
<gene>
    <name evidence="3" type="ORF">CHYS00102_LOCUS19318</name>
</gene>
<proteinExistence type="predicted"/>
<protein>
    <submittedName>
        <fullName evidence="3">Uncharacterized protein</fullName>
    </submittedName>
</protein>